<dbReference type="Gene3D" id="1.10.150.130">
    <property type="match status" value="1"/>
</dbReference>
<sequence length="414" mass="49443">MHYSFKLQYPKKDKLSPILFSAYFKEEGKKFVYSTGIRIHPSDWDFRNIRPKNLTGRDKDVSNRKIIDNELSRYSNKFTEVVNRYISIREVLTIEKIKEEFNLEFKNISGKTKDIFNAYSIFLIEKKNDKTGAANSESTIKRYEYNEKLLKSFSKEANYTMRYSNINKDFYNKFIQYCVEKKEHSANTLSRNIGLFKTFMYWSLDNKYTYNQDFKQFQNIKRFATDEIALTKSQIVEIYSFNLGRNKKLIKIRDLFVFGVSTGMRFSNYSKVRKRDVSNGHINVIDVKDKTKSLRIPLNSYSKQILEKYDYNLPQYSNQKFNDYLKELFIKLGYNEMIKKSMKVGNEIIETESPMHDRISSHTARRSFITIMKNEGIPDKIIMSYTGHKSLEVFNNYYRPNENHRIKFMENVWN</sequence>
<keyword evidence="3" id="KW-0233">DNA recombination</keyword>
<keyword evidence="2" id="KW-0238">DNA-binding</keyword>
<dbReference type="PROSITE" id="PS51898">
    <property type="entry name" value="TYR_RECOMBINASE"/>
    <property type="match status" value="1"/>
</dbReference>
<dbReference type="PANTHER" id="PTHR30349">
    <property type="entry name" value="PHAGE INTEGRASE-RELATED"/>
    <property type="match status" value="1"/>
</dbReference>
<keyword evidence="6" id="KW-1185">Reference proteome</keyword>
<dbReference type="InterPro" id="IPR002104">
    <property type="entry name" value="Integrase_catalytic"/>
</dbReference>
<evidence type="ECO:0000259" key="4">
    <source>
        <dbReference type="PROSITE" id="PS51898"/>
    </source>
</evidence>
<dbReference type="InterPro" id="IPR011010">
    <property type="entry name" value="DNA_brk_join_enz"/>
</dbReference>
<dbReference type="GO" id="GO:0006310">
    <property type="term" value="P:DNA recombination"/>
    <property type="evidence" value="ECO:0007669"/>
    <property type="project" value="UniProtKB-KW"/>
</dbReference>
<dbReference type="Pfam" id="PF13102">
    <property type="entry name" value="Phage_int_SAM_5"/>
    <property type="match status" value="1"/>
</dbReference>
<protein>
    <submittedName>
        <fullName evidence="5">Site-specific recombinase XerD</fullName>
    </submittedName>
</protein>
<feature type="domain" description="Tyr recombinase" evidence="4">
    <location>
        <begin position="225"/>
        <end position="414"/>
    </location>
</feature>
<dbReference type="STRING" id="228958.SAMN04488007_3493"/>
<dbReference type="InterPro" id="IPR050090">
    <property type="entry name" value="Tyrosine_recombinase_XerCD"/>
</dbReference>
<dbReference type="GO" id="GO:0003677">
    <property type="term" value="F:DNA binding"/>
    <property type="evidence" value="ECO:0007669"/>
    <property type="project" value="UniProtKB-KW"/>
</dbReference>
<dbReference type="InterPro" id="IPR010998">
    <property type="entry name" value="Integrase_recombinase_N"/>
</dbReference>
<dbReference type="Gene3D" id="1.10.443.10">
    <property type="entry name" value="Intergrase catalytic core"/>
    <property type="match status" value="1"/>
</dbReference>
<organism evidence="5 6">
    <name type="scientific">Maribacter aquivivus</name>
    <dbReference type="NCBI Taxonomy" id="228958"/>
    <lineage>
        <taxon>Bacteria</taxon>
        <taxon>Pseudomonadati</taxon>
        <taxon>Bacteroidota</taxon>
        <taxon>Flavobacteriia</taxon>
        <taxon>Flavobacteriales</taxon>
        <taxon>Flavobacteriaceae</taxon>
        <taxon>Maribacter</taxon>
    </lineage>
</organism>
<evidence type="ECO:0000313" key="5">
    <source>
        <dbReference type="EMBL" id="SHK64419.1"/>
    </source>
</evidence>
<evidence type="ECO:0000256" key="1">
    <source>
        <dbReference type="ARBA" id="ARBA00008857"/>
    </source>
</evidence>
<dbReference type="PANTHER" id="PTHR30349:SF64">
    <property type="entry name" value="PROPHAGE INTEGRASE INTD-RELATED"/>
    <property type="match status" value="1"/>
</dbReference>
<dbReference type="InterPro" id="IPR013762">
    <property type="entry name" value="Integrase-like_cat_sf"/>
</dbReference>
<name>A0A1M6U5I1_9FLAO</name>
<evidence type="ECO:0000256" key="3">
    <source>
        <dbReference type="ARBA" id="ARBA00023172"/>
    </source>
</evidence>
<dbReference type="InterPro" id="IPR025269">
    <property type="entry name" value="SAM-like_dom"/>
</dbReference>
<dbReference type="Proteomes" id="UP000184314">
    <property type="component" value="Unassembled WGS sequence"/>
</dbReference>
<dbReference type="EMBL" id="FQZX01000003">
    <property type="protein sequence ID" value="SHK64419.1"/>
    <property type="molecule type" value="Genomic_DNA"/>
</dbReference>
<dbReference type="SUPFAM" id="SSF56349">
    <property type="entry name" value="DNA breaking-rejoining enzymes"/>
    <property type="match status" value="1"/>
</dbReference>
<evidence type="ECO:0000256" key="2">
    <source>
        <dbReference type="ARBA" id="ARBA00023125"/>
    </source>
</evidence>
<accession>A0A1M6U5I1</accession>
<proteinExistence type="inferred from homology"/>
<reference evidence="6" key="1">
    <citation type="submission" date="2016-11" db="EMBL/GenBank/DDBJ databases">
        <authorList>
            <person name="Varghese N."/>
            <person name="Submissions S."/>
        </authorList>
    </citation>
    <scope>NUCLEOTIDE SEQUENCE [LARGE SCALE GENOMIC DNA]</scope>
    <source>
        <strain evidence="6">DSM 16478</strain>
    </source>
</reference>
<comment type="similarity">
    <text evidence="1">Belongs to the 'phage' integrase family.</text>
</comment>
<dbReference type="Pfam" id="PF00589">
    <property type="entry name" value="Phage_integrase"/>
    <property type="match status" value="1"/>
</dbReference>
<dbReference type="AlphaFoldDB" id="A0A1M6U5I1"/>
<dbReference type="OrthoDB" id="1493636at2"/>
<gene>
    <name evidence="5" type="ORF">SAMN04488007_3493</name>
</gene>
<dbReference type="GO" id="GO:0015074">
    <property type="term" value="P:DNA integration"/>
    <property type="evidence" value="ECO:0007669"/>
    <property type="project" value="InterPro"/>
</dbReference>
<evidence type="ECO:0000313" key="6">
    <source>
        <dbReference type="Proteomes" id="UP000184314"/>
    </source>
</evidence>